<dbReference type="Gene3D" id="2.60.40.10">
    <property type="entry name" value="Immunoglobulins"/>
    <property type="match status" value="1"/>
</dbReference>
<keyword evidence="3" id="KW-1185">Reference proteome</keyword>
<organism evidence="2 3">
    <name type="scientific">Biomphalaria pfeifferi</name>
    <name type="common">Bloodfluke planorb</name>
    <name type="synonym">Freshwater snail</name>
    <dbReference type="NCBI Taxonomy" id="112525"/>
    <lineage>
        <taxon>Eukaryota</taxon>
        <taxon>Metazoa</taxon>
        <taxon>Spiralia</taxon>
        <taxon>Lophotrochozoa</taxon>
        <taxon>Mollusca</taxon>
        <taxon>Gastropoda</taxon>
        <taxon>Heterobranchia</taxon>
        <taxon>Euthyneura</taxon>
        <taxon>Panpulmonata</taxon>
        <taxon>Hygrophila</taxon>
        <taxon>Lymnaeoidea</taxon>
        <taxon>Planorbidae</taxon>
        <taxon>Biomphalaria</taxon>
    </lineage>
</organism>
<reference evidence="2" key="2">
    <citation type="submission" date="2023-04" db="EMBL/GenBank/DDBJ databases">
        <authorList>
            <person name="Bu L."/>
            <person name="Lu L."/>
            <person name="Laidemitt M.R."/>
            <person name="Zhang S.M."/>
            <person name="Mutuku M."/>
            <person name="Mkoji G."/>
            <person name="Steinauer M."/>
            <person name="Loker E.S."/>
        </authorList>
    </citation>
    <scope>NUCLEOTIDE SEQUENCE</scope>
    <source>
        <strain evidence="2">KasaAsao</strain>
        <tissue evidence="2">Whole Snail</tissue>
    </source>
</reference>
<reference evidence="2" key="1">
    <citation type="journal article" date="2023" name="PLoS Negl. Trop. Dis.">
        <title>A genome sequence for Biomphalaria pfeifferi, the major vector snail for the human-infecting parasite Schistosoma mansoni.</title>
        <authorList>
            <person name="Bu L."/>
            <person name="Lu L."/>
            <person name="Laidemitt M.R."/>
            <person name="Zhang S.M."/>
            <person name="Mutuku M."/>
            <person name="Mkoji G."/>
            <person name="Steinauer M."/>
            <person name="Loker E.S."/>
        </authorList>
    </citation>
    <scope>NUCLEOTIDE SEQUENCE</scope>
    <source>
        <strain evidence="2">KasaAsao</strain>
    </source>
</reference>
<accession>A0AAD8BXJ4</accession>
<dbReference type="InterPro" id="IPR007110">
    <property type="entry name" value="Ig-like_dom"/>
</dbReference>
<dbReference type="InterPro" id="IPR013783">
    <property type="entry name" value="Ig-like_fold"/>
</dbReference>
<feature type="domain" description="Ig-like" evidence="1">
    <location>
        <begin position="144"/>
        <end position="234"/>
    </location>
</feature>
<evidence type="ECO:0000313" key="2">
    <source>
        <dbReference type="EMBL" id="KAK0061988.1"/>
    </source>
</evidence>
<protein>
    <recommendedName>
        <fullName evidence="1">Ig-like domain-containing protein</fullName>
    </recommendedName>
</protein>
<name>A0AAD8BXJ4_BIOPF</name>
<dbReference type="SUPFAM" id="SSF48726">
    <property type="entry name" value="Immunoglobulin"/>
    <property type="match status" value="1"/>
</dbReference>
<evidence type="ECO:0000259" key="1">
    <source>
        <dbReference type="PROSITE" id="PS50835"/>
    </source>
</evidence>
<comment type="caution">
    <text evidence="2">The sequence shown here is derived from an EMBL/GenBank/DDBJ whole genome shotgun (WGS) entry which is preliminary data.</text>
</comment>
<dbReference type="Proteomes" id="UP001233172">
    <property type="component" value="Unassembled WGS sequence"/>
</dbReference>
<dbReference type="AlphaFoldDB" id="A0AAD8BXJ4"/>
<sequence>MDVKPLEYTYTSMMKSVILLLVPMFTIGSKVILDDYLYVTCNVSEYLDDFFHVILVVLERKSDKDSAFQMLAVYAPKSATGKGSKSYIPSERDWEISFKVYREFNGESRILIVLRINDPSCEDAGLYVCGYRLEDEDEITYLKPTTIETPVSVIQNDIAINSPFYSEDSSSEVAEDENVTLTCTFKGKPALRGNWVLPDVSGQRKNNFKITEYPILTVRDEYGCVLSYYKSVLSFSVTPETAGWTYRCDIYNLTDLLSTTYFIVELKTEQYKLDASLNSGSEVFEKQASIWCSIAALIITQCV</sequence>
<dbReference type="InterPro" id="IPR036179">
    <property type="entry name" value="Ig-like_dom_sf"/>
</dbReference>
<gene>
    <name evidence="2" type="ORF">Bpfe_008481</name>
</gene>
<evidence type="ECO:0000313" key="3">
    <source>
        <dbReference type="Proteomes" id="UP001233172"/>
    </source>
</evidence>
<proteinExistence type="predicted"/>
<dbReference type="PROSITE" id="PS50835">
    <property type="entry name" value="IG_LIKE"/>
    <property type="match status" value="1"/>
</dbReference>
<dbReference type="EMBL" id="JASAOG010000027">
    <property type="protein sequence ID" value="KAK0061988.1"/>
    <property type="molecule type" value="Genomic_DNA"/>
</dbReference>